<feature type="region of interest" description="Disordered" evidence="3">
    <location>
        <begin position="112"/>
        <end position="160"/>
    </location>
</feature>
<dbReference type="Gene3D" id="3.40.50.300">
    <property type="entry name" value="P-loop containing nucleotide triphosphate hydrolases"/>
    <property type="match status" value="1"/>
</dbReference>
<evidence type="ECO:0000259" key="4">
    <source>
        <dbReference type="Pfam" id="PF01656"/>
    </source>
</evidence>
<dbReference type="GO" id="GO:0005524">
    <property type="term" value="F:ATP binding"/>
    <property type="evidence" value="ECO:0007669"/>
    <property type="project" value="UniProtKB-KW"/>
</dbReference>
<dbReference type="Pfam" id="PF01656">
    <property type="entry name" value="CbiA"/>
    <property type="match status" value="1"/>
</dbReference>
<keyword evidence="1" id="KW-0547">Nucleotide-binding</keyword>
<dbReference type="GO" id="GO:0009898">
    <property type="term" value="C:cytoplasmic side of plasma membrane"/>
    <property type="evidence" value="ECO:0007669"/>
    <property type="project" value="TreeGrafter"/>
</dbReference>
<comment type="caution">
    <text evidence="5">The sequence shown here is derived from an EMBL/GenBank/DDBJ whole genome shotgun (WGS) entry which is preliminary data.</text>
</comment>
<evidence type="ECO:0000313" key="6">
    <source>
        <dbReference type="Proteomes" id="UP000523139"/>
    </source>
</evidence>
<dbReference type="GO" id="GO:0016301">
    <property type="term" value="F:kinase activity"/>
    <property type="evidence" value="ECO:0007669"/>
    <property type="project" value="UniProtKB-KW"/>
</dbReference>
<evidence type="ECO:0000313" key="5">
    <source>
        <dbReference type="EMBL" id="NLS10838.1"/>
    </source>
</evidence>
<evidence type="ECO:0000256" key="1">
    <source>
        <dbReference type="ARBA" id="ARBA00022741"/>
    </source>
</evidence>
<dbReference type="InterPro" id="IPR050625">
    <property type="entry name" value="ParA/MinD_ATPase"/>
</dbReference>
<dbReference type="GO" id="GO:0005829">
    <property type="term" value="C:cytosol"/>
    <property type="evidence" value="ECO:0007669"/>
    <property type="project" value="TreeGrafter"/>
</dbReference>
<reference evidence="5 6" key="1">
    <citation type="submission" date="2020-04" db="EMBL/GenBank/DDBJ databases">
        <title>Nesterenkonia sp. nov., isolated from marine sediment.</title>
        <authorList>
            <person name="Zhang G."/>
        </authorList>
    </citation>
    <scope>NUCLEOTIDE SEQUENCE [LARGE SCALE GENOMIC DNA]</scope>
    <source>
        <strain evidence="5 6">MY13</strain>
    </source>
</reference>
<accession>A0A7X8YEH6</accession>
<dbReference type="SUPFAM" id="SSF52540">
    <property type="entry name" value="P-loop containing nucleoside triphosphate hydrolases"/>
    <property type="match status" value="1"/>
</dbReference>
<sequence>MRRCTVLTTGQLATDHVAALEALHSAVTIQRRCQDLAELLAAARLTQADAALIIGETEVITDSVHAQLQQAGLRIVAISDVTAERSRLAKLGIAAFSDETPASTLAEALQDEADRTGDDHPELPPPPAQAVDTQQQRLRDGAQPAGGEPETELVQDEPTPTAGLSGVIVLWGTPGAPGRTTTAVNLAAELARTGAEVLLIDADTHAASIALHLGLLQESAGIAQACRAAEFGGLDIETLRQAATEVEFDGAGCEVLTGLPRPERWTELRPRALQRLLDVARTHYRAVVVDIASDIQPDQHAGIDELTEVTPGRNTAALTALKAADHIFTLGSADPQGFTRLVKLTQSEDLPVPVENLRFLVTKLRKSAVGRAPRRQLSEAWAQLGPAGTAIEDFLPWDPGSCDAALQAGQVLAEAAADSPLRHQIAALAGARIPNPRRRLRSRREAA</sequence>
<dbReference type="GO" id="GO:0051782">
    <property type="term" value="P:negative regulation of cell division"/>
    <property type="evidence" value="ECO:0007669"/>
    <property type="project" value="TreeGrafter"/>
</dbReference>
<dbReference type="GO" id="GO:0016887">
    <property type="term" value="F:ATP hydrolysis activity"/>
    <property type="evidence" value="ECO:0007669"/>
    <property type="project" value="TreeGrafter"/>
</dbReference>
<keyword evidence="6" id="KW-1185">Reference proteome</keyword>
<name>A0A7X8YEH6_9MICC</name>
<proteinExistence type="predicted"/>
<keyword evidence="5" id="KW-0418">Kinase</keyword>
<evidence type="ECO:0000256" key="3">
    <source>
        <dbReference type="SAM" id="MobiDB-lite"/>
    </source>
</evidence>
<dbReference type="AlphaFoldDB" id="A0A7X8YEH6"/>
<evidence type="ECO:0000256" key="2">
    <source>
        <dbReference type="ARBA" id="ARBA00022840"/>
    </source>
</evidence>
<feature type="domain" description="CobQ/CobB/MinD/ParA nucleotide binding" evidence="4">
    <location>
        <begin position="169"/>
        <end position="404"/>
    </location>
</feature>
<keyword evidence="5" id="KW-0808">Transferase</keyword>
<protein>
    <submittedName>
        <fullName evidence="5">Tyrosine-protein kinase family protein</fullName>
    </submittedName>
</protein>
<dbReference type="InterPro" id="IPR027417">
    <property type="entry name" value="P-loop_NTPase"/>
</dbReference>
<gene>
    <name evidence="5" type="ORF">HGQ17_12715</name>
</gene>
<dbReference type="InterPro" id="IPR002586">
    <property type="entry name" value="CobQ/CobB/MinD/ParA_Nub-bd_dom"/>
</dbReference>
<feature type="compositionally biased region" description="Basic and acidic residues" evidence="3">
    <location>
        <begin position="112"/>
        <end position="122"/>
    </location>
</feature>
<organism evidence="5 6">
    <name type="scientific">Nesterenkonia sedimenti</name>
    <dbReference type="NCBI Taxonomy" id="1463632"/>
    <lineage>
        <taxon>Bacteria</taxon>
        <taxon>Bacillati</taxon>
        <taxon>Actinomycetota</taxon>
        <taxon>Actinomycetes</taxon>
        <taxon>Micrococcales</taxon>
        <taxon>Micrococcaceae</taxon>
        <taxon>Nesterenkonia</taxon>
    </lineage>
</organism>
<dbReference type="EMBL" id="JABAHY010000016">
    <property type="protein sequence ID" value="NLS10838.1"/>
    <property type="molecule type" value="Genomic_DNA"/>
</dbReference>
<dbReference type="PANTHER" id="PTHR43384:SF6">
    <property type="entry name" value="SEPTUM SITE-DETERMINING PROTEIN MIND HOMOLOG, CHLOROPLASTIC"/>
    <property type="match status" value="1"/>
</dbReference>
<dbReference type="Proteomes" id="UP000523139">
    <property type="component" value="Unassembled WGS sequence"/>
</dbReference>
<keyword evidence="2" id="KW-0067">ATP-binding</keyword>
<dbReference type="RefSeq" id="WP_211090662.1">
    <property type="nucleotide sequence ID" value="NZ_JABAHY010000016.1"/>
</dbReference>
<dbReference type="PANTHER" id="PTHR43384">
    <property type="entry name" value="SEPTUM SITE-DETERMINING PROTEIN MIND HOMOLOG, CHLOROPLASTIC-RELATED"/>
    <property type="match status" value="1"/>
</dbReference>